<dbReference type="Pfam" id="PF00561">
    <property type="entry name" value="Abhydrolase_1"/>
    <property type="match status" value="1"/>
</dbReference>
<dbReference type="InterPro" id="IPR029058">
    <property type="entry name" value="AB_hydrolase_fold"/>
</dbReference>
<evidence type="ECO:0000256" key="5">
    <source>
        <dbReference type="ARBA" id="ARBA00023098"/>
    </source>
</evidence>
<dbReference type="SUPFAM" id="SSF53474">
    <property type="entry name" value="alpha/beta-Hydrolases"/>
    <property type="match status" value="1"/>
</dbReference>
<evidence type="ECO:0000313" key="9">
    <source>
        <dbReference type="Proteomes" id="UP000053240"/>
    </source>
</evidence>
<dbReference type="EMBL" id="KQ461072">
    <property type="protein sequence ID" value="KPJ09852.1"/>
    <property type="molecule type" value="Genomic_DNA"/>
</dbReference>
<protein>
    <submittedName>
        <fullName evidence="8">Lipase 3</fullName>
    </submittedName>
</protein>
<evidence type="ECO:0000256" key="4">
    <source>
        <dbReference type="ARBA" id="ARBA00022963"/>
    </source>
</evidence>
<organism evidence="8 9">
    <name type="scientific">Papilio machaon</name>
    <name type="common">Old World swallowtail butterfly</name>
    <dbReference type="NCBI Taxonomy" id="76193"/>
    <lineage>
        <taxon>Eukaryota</taxon>
        <taxon>Metazoa</taxon>
        <taxon>Ecdysozoa</taxon>
        <taxon>Arthropoda</taxon>
        <taxon>Hexapoda</taxon>
        <taxon>Insecta</taxon>
        <taxon>Pterygota</taxon>
        <taxon>Neoptera</taxon>
        <taxon>Endopterygota</taxon>
        <taxon>Lepidoptera</taxon>
        <taxon>Glossata</taxon>
        <taxon>Ditrysia</taxon>
        <taxon>Papilionoidea</taxon>
        <taxon>Papilionidae</taxon>
        <taxon>Papilioninae</taxon>
        <taxon>Papilio</taxon>
    </lineage>
</organism>
<evidence type="ECO:0000256" key="2">
    <source>
        <dbReference type="ARBA" id="ARBA00022729"/>
    </source>
</evidence>
<keyword evidence="3" id="KW-0378">Hydrolase</keyword>
<evidence type="ECO:0000256" key="1">
    <source>
        <dbReference type="ARBA" id="ARBA00010701"/>
    </source>
</evidence>
<dbReference type="PANTHER" id="PTHR11005">
    <property type="entry name" value="LYSOSOMAL ACID LIPASE-RELATED"/>
    <property type="match status" value="1"/>
</dbReference>
<dbReference type="InParanoid" id="A0A0N1I738"/>
<dbReference type="GO" id="GO:0016042">
    <property type="term" value="P:lipid catabolic process"/>
    <property type="evidence" value="ECO:0007669"/>
    <property type="project" value="UniProtKB-KW"/>
</dbReference>
<dbReference type="InterPro" id="IPR000073">
    <property type="entry name" value="AB_hydrolase_1"/>
</dbReference>
<comment type="similarity">
    <text evidence="1">Belongs to the AB hydrolase superfamily. Lipase family.</text>
</comment>
<keyword evidence="4" id="KW-0442">Lipid degradation</keyword>
<dbReference type="FunFam" id="3.40.50.1820:FF:000057">
    <property type="entry name" value="Lipase"/>
    <property type="match status" value="1"/>
</dbReference>
<name>A0A0N1I738_PAPMA</name>
<evidence type="ECO:0000256" key="3">
    <source>
        <dbReference type="ARBA" id="ARBA00022801"/>
    </source>
</evidence>
<dbReference type="AlphaFoldDB" id="A0A0N1I738"/>
<dbReference type="Gene3D" id="3.40.50.1820">
    <property type="entry name" value="alpha/beta hydrolase"/>
    <property type="match status" value="1"/>
</dbReference>
<feature type="domain" description="AB hydrolase-1" evidence="7">
    <location>
        <begin position="18"/>
        <end position="139"/>
    </location>
</feature>
<accession>A0A0N1I738</accession>
<keyword evidence="5" id="KW-0443">Lipid metabolism</keyword>
<keyword evidence="9" id="KW-1185">Reference proteome</keyword>
<evidence type="ECO:0000259" key="7">
    <source>
        <dbReference type="Pfam" id="PF00561"/>
    </source>
</evidence>
<reference evidence="8 9" key="1">
    <citation type="journal article" date="2015" name="Nat. Commun.">
        <title>Outbred genome sequencing and CRISPR/Cas9 gene editing in butterflies.</title>
        <authorList>
            <person name="Li X."/>
            <person name="Fan D."/>
            <person name="Zhang W."/>
            <person name="Liu G."/>
            <person name="Zhang L."/>
            <person name="Zhao L."/>
            <person name="Fang X."/>
            <person name="Chen L."/>
            <person name="Dong Y."/>
            <person name="Chen Y."/>
            <person name="Ding Y."/>
            <person name="Zhao R."/>
            <person name="Feng M."/>
            <person name="Zhu Y."/>
            <person name="Feng Y."/>
            <person name="Jiang X."/>
            <person name="Zhu D."/>
            <person name="Xiang H."/>
            <person name="Feng X."/>
            <person name="Li S."/>
            <person name="Wang J."/>
            <person name="Zhang G."/>
            <person name="Kronforst M.R."/>
            <person name="Wang W."/>
        </authorList>
    </citation>
    <scope>NUCLEOTIDE SEQUENCE [LARGE SCALE GENOMIC DNA]</scope>
    <source>
        <strain evidence="8">Ya'a_city_454_Pm</strain>
        <tissue evidence="8">Whole body</tissue>
    </source>
</reference>
<keyword evidence="6" id="KW-0325">Glycoprotein</keyword>
<evidence type="ECO:0000313" key="8">
    <source>
        <dbReference type="EMBL" id="KPJ09852.1"/>
    </source>
</evidence>
<evidence type="ECO:0000256" key="6">
    <source>
        <dbReference type="ARBA" id="ARBA00023180"/>
    </source>
</evidence>
<proteinExistence type="inferred from homology"/>
<sequence length="344" mass="39173">MFRIPKGKRCSGPVRQTPVLLMPGFIVDSDSWLDAGPSSSLAFLLADACYDTWAGNVRGTEYGRRHVRLNPDTDSQFWDFSTHEMGKFDVPAIIEYILNKTRSNAVNYIGYSQGARILYITCSETNACDRVKVFINIAPGVRLKYYRSLPLRLFLKFYALTLPLLKRPEDFEVFPRGGVLQTLGSIICKDNIFAATICKAALFLIDSFEPGSILTETVKALYEHTPAGASAKTIALYAQNMDSFSKYDYGPEKNLEVYGSRVPPEYMLNRTRMPTVLIYGRNDFVADPRDVKWLSLQLPNVAELYEVNRPTWNHVDNTYSQFIKQLLFPKVNEYLLKYSSLRNN</sequence>
<keyword evidence="2" id="KW-0732">Signal</keyword>
<gene>
    <name evidence="8" type="ORF">RR48_03456</name>
</gene>
<dbReference type="Proteomes" id="UP000053240">
    <property type="component" value="Unassembled WGS sequence"/>
</dbReference>
<dbReference type="GO" id="GO:0016787">
    <property type="term" value="F:hydrolase activity"/>
    <property type="evidence" value="ECO:0007669"/>
    <property type="project" value="UniProtKB-KW"/>
</dbReference>